<dbReference type="InterPro" id="IPR000192">
    <property type="entry name" value="Aminotrans_V_dom"/>
</dbReference>
<dbReference type="STRING" id="296587.C1EDG4"/>
<proteinExistence type="inferred from homology"/>
<dbReference type="PIRSF" id="PIRSF000525">
    <property type="entry name" value="SerC"/>
    <property type="match status" value="1"/>
</dbReference>
<dbReference type="HAMAP" id="MF_00160">
    <property type="entry name" value="SerC_aminotrans_5"/>
    <property type="match status" value="1"/>
</dbReference>
<accession>C1EDG4</accession>
<sequence length="406" mass="43658">MQTPTKWKHNFSAGPSAVDAGVLAKLSAELASFEDTGMGLIEHSHRDAGGPVQRCMAATCDLVREVLDVPDSHDVLLMHGGAHAMFAGVAMNLGRTMGSKADFVGDGFWSKRAAGEASKYCVVRHVGATSRTLGGVAIPSPSTWNVDPTAAFVHVTANETIDGLEFHVDPTMPPDAPPLVGDFTSTLLSRPVDFSKYSVVYASTGKNLGPSGLVVVIARKDLLTGEREMAITPGVMSWSAAAKSAPIQNIWNTPNVFGIRALQLVLEDCKAKGGVAAMRARATRRAWSVYDVIDASEGFYVNEVEPEFRSTMTIPVKCKTPEIEERFVEESEKAGFYNLRGHPLFGGLRITVYNQVPDDAVEALVGFMQQFQMKVTAEEGTMFGANGKTTYANSPPSVLNSFAFMD</sequence>
<dbReference type="SUPFAM" id="SSF53383">
    <property type="entry name" value="PLP-dependent transferases"/>
    <property type="match status" value="1"/>
</dbReference>
<dbReference type="UniPathway" id="UPA00135">
    <property type="reaction ID" value="UER00197"/>
</dbReference>
<dbReference type="InterPro" id="IPR015421">
    <property type="entry name" value="PyrdxlP-dep_Trfase_major"/>
</dbReference>
<dbReference type="InterPro" id="IPR015422">
    <property type="entry name" value="PyrdxlP-dep_Trfase_small"/>
</dbReference>
<dbReference type="GO" id="GO:0005737">
    <property type="term" value="C:cytoplasm"/>
    <property type="evidence" value="ECO:0007669"/>
    <property type="project" value="TreeGrafter"/>
</dbReference>
<comment type="cofactor">
    <cofactor evidence="1">
        <name>pyridoxal 5'-phosphate</name>
        <dbReference type="ChEBI" id="CHEBI:597326"/>
    </cofactor>
</comment>
<dbReference type="GO" id="GO:0004648">
    <property type="term" value="F:O-phospho-L-serine:2-oxoglutarate aminotransferase activity"/>
    <property type="evidence" value="ECO:0007669"/>
    <property type="project" value="UniProtKB-EC"/>
</dbReference>
<dbReference type="Proteomes" id="UP000002009">
    <property type="component" value="Chromosome 11"/>
</dbReference>
<dbReference type="eggNOG" id="KOG2790">
    <property type="taxonomic scope" value="Eukaryota"/>
</dbReference>
<evidence type="ECO:0000259" key="11">
    <source>
        <dbReference type="Pfam" id="PF00266"/>
    </source>
</evidence>
<dbReference type="KEGG" id="mis:MICPUN_95387"/>
<dbReference type="EMBL" id="CP001330">
    <property type="protein sequence ID" value="ACO66052.1"/>
    <property type="molecule type" value="Genomic_DNA"/>
</dbReference>
<dbReference type="InterPro" id="IPR015424">
    <property type="entry name" value="PyrdxlP-dep_Trfase"/>
</dbReference>
<evidence type="ECO:0000256" key="2">
    <source>
        <dbReference type="ARBA" id="ARBA00005099"/>
    </source>
</evidence>
<feature type="domain" description="Aminotransferase class V" evidence="11">
    <location>
        <begin position="10"/>
        <end position="331"/>
    </location>
</feature>
<dbReference type="GeneID" id="8247216"/>
<comment type="pathway">
    <text evidence="2">Amino-acid biosynthesis; L-serine biosynthesis; L-serine from 3-phospho-D-glycerate: step 2/3.</text>
</comment>
<gene>
    <name evidence="12" type="ORF">MICPUN_95387</name>
</gene>
<reference evidence="12 13" key="1">
    <citation type="journal article" date="2009" name="Science">
        <title>Green evolution and dynamic adaptations revealed by genomes of the marine picoeukaryotes Micromonas.</title>
        <authorList>
            <person name="Worden A.Z."/>
            <person name="Lee J.H."/>
            <person name="Mock T."/>
            <person name="Rouze P."/>
            <person name="Simmons M.P."/>
            <person name="Aerts A.L."/>
            <person name="Allen A.E."/>
            <person name="Cuvelier M.L."/>
            <person name="Derelle E."/>
            <person name="Everett M.V."/>
            <person name="Foulon E."/>
            <person name="Grimwood J."/>
            <person name="Gundlach H."/>
            <person name="Henrissat B."/>
            <person name="Napoli C."/>
            <person name="McDonald S.M."/>
            <person name="Parker M.S."/>
            <person name="Rombauts S."/>
            <person name="Salamov A."/>
            <person name="Von Dassow P."/>
            <person name="Badger J.H."/>
            <person name="Coutinho P.M."/>
            <person name="Demir E."/>
            <person name="Dubchak I."/>
            <person name="Gentemann C."/>
            <person name="Eikrem W."/>
            <person name="Gready J.E."/>
            <person name="John U."/>
            <person name="Lanier W."/>
            <person name="Lindquist E.A."/>
            <person name="Lucas S."/>
            <person name="Mayer K.F."/>
            <person name="Moreau H."/>
            <person name="Not F."/>
            <person name="Otillar R."/>
            <person name="Panaud O."/>
            <person name="Pangilinan J."/>
            <person name="Paulsen I."/>
            <person name="Piegu B."/>
            <person name="Poliakov A."/>
            <person name="Robbens S."/>
            <person name="Schmutz J."/>
            <person name="Toulza E."/>
            <person name="Wyss T."/>
            <person name="Zelensky A."/>
            <person name="Zhou K."/>
            <person name="Armbrust E.V."/>
            <person name="Bhattacharya D."/>
            <person name="Goodenough U.W."/>
            <person name="Van de Peer Y."/>
            <person name="Grigoriev I.V."/>
        </authorList>
    </citation>
    <scope>NUCLEOTIDE SEQUENCE [LARGE SCALE GENOMIC DNA]</scope>
    <source>
        <strain evidence="13">RCC299 / NOUM17</strain>
    </source>
</reference>
<evidence type="ECO:0000256" key="4">
    <source>
        <dbReference type="ARBA" id="ARBA00013030"/>
    </source>
</evidence>
<evidence type="ECO:0000313" key="12">
    <source>
        <dbReference type="EMBL" id="ACO66052.1"/>
    </source>
</evidence>
<keyword evidence="8" id="KW-0663">Pyridoxal phosphate</keyword>
<evidence type="ECO:0000313" key="13">
    <source>
        <dbReference type="Proteomes" id="UP000002009"/>
    </source>
</evidence>
<keyword evidence="7" id="KW-0808">Transferase</keyword>
<evidence type="ECO:0000256" key="5">
    <source>
        <dbReference type="ARBA" id="ARBA00022576"/>
    </source>
</evidence>
<dbReference type="GO" id="GO:0030170">
    <property type="term" value="F:pyridoxal phosphate binding"/>
    <property type="evidence" value="ECO:0007669"/>
    <property type="project" value="TreeGrafter"/>
</dbReference>
<dbReference type="OrthoDB" id="1703350at2759"/>
<dbReference type="GO" id="GO:0006564">
    <property type="term" value="P:L-serine biosynthetic process"/>
    <property type="evidence" value="ECO:0007669"/>
    <property type="project" value="UniProtKB-KW"/>
</dbReference>
<dbReference type="PANTHER" id="PTHR43247">
    <property type="entry name" value="PHOSPHOSERINE AMINOTRANSFERASE"/>
    <property type="match status" value="1"/>
</dbReference>
<evidence type="ECO:0000256" key="6">
    <source>
        <dbReference type="ARBA" id="ARBA00022605"/>
    </source>
</evidence>
<evidence type="ECO:0000256" key="9">
    <source>
        <dbReference type="ARBA" id="ARBA00023299"/>
    </source>
</evidence>
<dbReference type="Gene3D" id="3.90.1150.10">
    <property type="entry name" value="Aspartate Aminotransferase, domain 1"/>
    <property type="match status" value="1"/>
</dbReference>
<keyword evidence="6" id="KW-0028">Amino-acid biosynthesis</keyword>
<evidence type="ECO:0000256" key="1">
    <source>
        <dbReference type="ARBA" id="ARBA00001933"/>
    </source>
</evidence>
<dbReference type="Pfam" id="PF00266">
    <property type="entry name" value="Aminotran_5"/>
    <property type="match status" value="1"/>
</dbReference>
<protein>
    <recommendedName>
        <fullName evidence="4">phosphoserine transaminase</fullName>
        <ecNumber evidence="4">2.6.1.52</ecNumber>
    </recommendedName>
</protein>
<dbReference type="InterPro" id="IPR022278">
    <property type="entry name" value="Pser_aminoTfrase"/>
</dbReference>
<dbReference type="Gene3D" id="3.40.640.10">
    <property type="entry name" value="Type I PLP-dependent aspartate aminotransferase-like (Major domain)"/>
    <property type="match status" value="1"/>
</dbReference>
<comment type="catalytic activity">
    <reaction evidence="10">
        <text>O-phospho-L-serine + 2-oxoglutarate = 3-phosphooxypyruvate + L-glutamate</text>
        <dbReference type="Rhea" id="RHEA:14329"/>
        <dbReference type="ChEBI" id="CHEBI:16810"/>
        <dbReference type="ChEBI" id="CHEBI:18110"/>
        <dbReference type="ChEBI" id="CHEBI:29985"/>
        <dbReference type="ChEBI" id="CHEBI:57524"/>
        <dbReference type="EC" id="2.6.1.52"/>
    </reaction>
</comment>
<keyword evidence="13" id="KW-1185">Reference proteome</keyword>
<keyword evidence="9" id="KW-0718">Serine biosynthesis</keyword>
<dbReference type="NCBIfam" id="NF003764">
    <property type="entry name" value="PRK05355.1"/>
    <property type="match status" value="1"/>
</dbReference>
<dbReference type="PANTHER" id="PTHR43247:SF1">
    <property type="entry name" value="PHOSPHOSERINE AMINOTRANSFERASE"/>
    <property type="match status" value="1"/>
</dbReference>
<comment type="similarity">
    <text evidence="3">Belongs to the class-V pyridoxal-phosphate-dependent aminotransferase family. SerC subfamily.</text>
</comment>
<organism evidence="12 13">
    <name type="scientific">Micromonas commoda (strain RCC299 / NOUM17 / CCMP2709)</name>
    <name type="common">Picoplanktonic green alga</name>
    <dbReference type="NCBI Taxonomy" id="296587"/>
    <lineage>
        <taxon>Eukaryota</taxon>
        <taxon>Viridiplantae</taxon>
        <taxon>Chlorophyta</taxon>
        <taxon>Mamiellophyceae</taxon>
        <taxon>Mamiellales</taxon>
        <taxon>Mamiellaceae</taxon>
        <taxon>Micromonas</taxon>
    </lineage>
</organism>
<evidence type="ECO:0000256" key="3">
    <source>
        <dbReference type="ARBA" id="ARBA00006904"/>
    </source>
</evidence>
<dbReference type="EC" id="2.6.1.52" evidence="4"/>
<dbReference type="InParanoid" id="C1EDG4"/>
<dbReference type="AlphaFoldDB" id="C1EDG4"/>
<evidence type="ECO:0000256" key="10">
    <source>
        <dbReference type="ARBA" id="ARBA00049007"/>
    </source>
</evidence>
<dbReference type="RefSeq" id="XP_002504794.1">
    <property type="nucleotide sequence ID" value="XM_002504748.1"/>
</dbReference>
<evidence type="ECO:0000256" key="8">
    <source>
        <dbReference type="ARBA" id="ARBA00022898"/>
    </source>
</evidence>
<dbReference type="OMA" id="WSKRAAG"/>
<evidence type="ECO:0000256" key="7">
    <source>
        <dbReference type="ARBA" id="ARBA00022679"/>
    </source>
</evidence>
<keyword evidence="5" id="KW-0032">Aminotransferase</keyword>
<name>C1EDG4_MICCC</name>